<dbReference type="RefSeq" id="WP_118719707.1">
    <property type="nucleotide sequence ID" value="NZ_WQOI01000120.1"/>
</dbReference>
<dbReference type="Gene3D" id="3.60.10.10">
    <property type="entry name" value="Endonuclease/exonuclease/phosphatase"/>
    <property type="match status" value="1"/>
</dbReference>
<comment type="caution">
    <text evidence="1">The sequence shown here is derived from an EMBL/GenBank/DDBJ whole genome shotgun (WGS) entry which is preliminary data.</text>
</comment>
<dbReference type="EMBL" id="JAFHBD010000006">
    <property type="protein sequence ID" value="MBN2952399.1"/>
    <property type="molecule type" value="Genomic_DNA"/>
</dbReference>
<organism evidence="1 2">
    <name type="scientific">Fusicatenibacter saccharivorans</name>
    <dbReference type="NCBI Taxonomy" id="1150298"/>
    <lineage>
        <taxon>Bacteria</taxon>
        <taxon>Bacillati</taxon>
        <taxon>Bacillota</taxon>
        <taxon>Clostridia</taxon>
        <taxon>Lachnospirales</taxon>
        <taxon>Lachnospiraceae</taxon>
        <taxon>Fusicatenibacter</taxon>
    </lineage>
</organism>
<protein>
    <submittedName>
        <fullName evidence="1">Uncharacterized protein</fullName>
    </submittedName>
</protein>
<name>A0A939CFN1_9FIRM</name>
<gene>
    <name evidence="1" type="ORF">JTJ23_02110</name>
</gene>
<sequence>MNLKILETSLNLRIETKLGKTIKDYKHCEEVGKIQYEQCADIIANVEDMNCDATDYKRYLKEYNAIEALEDYQERGVSCYVKNTLAVEKISSFSKPHFLHVKITGEDKKINLIIFRVLVSDSSIEDFKDRKKQFDKVIKYVDDLEDKDNLILTGDWNHGVINENGIYSKECSRYYFNYQYIVRSLEAIDLTLIPIDGFSYKNYMKIDHLAVSSSIAVEKADYVDLYKDKYAQIGIPDHSCICAEIVI</sequence>
<dbReference type="InterPro" id="IPR036691">
    <property type="entry name" value="Endo/exonu/phosph_ase_sf"/>
</dbReference>
<evidence type="ECO:0000313" key="1">
    <source>
        <dbReference type="EMBL" id="MBN2952399.1"/>
    </source>
</evidence>
<evidence type="ECO:0000313" key="2">
    <source>
        <dbReference type="Proteomes" id="UP000737612"/>
    </source>
</evidence>
<accession>A0A939CFN1</accession>
<reference evidence="1" key="1">
    <citation type="submission" date="2021-02" db="EMBL/GenBank/DDBJ databases">
        <title>Metagenome-assembled genomes from human diarrheal sample B26.</title>
        <authorList>
            <person name="Ateba T.P."/>
            <person name="Alayande K.A."/>
            <person name="Mwanza M."/>
        </authorList>
    </citation>
    <scope>NUCLEOTIDE SEQUENCE</scope>
    <source>
        <strain evidence="1">06WH</strain>
    </source>
</reference>
<proteinExistence type="predicted"/>
<dbReference type="AlphaFoldDB" id="A0A939CFN1"/>
<dbReference type="Proteomes" id="UP000737612">
    <property type="component" value="Unassembled WGS sequence"/>
</dbReference>
<dbReference type="SUPFAM" id="SSF56219">
    <property type="entry name" value="DNase I-like"/>
    <property type="match status" value="1"/>
</dbReference>